<reference evidence="1 2" key="1">
    <citation type="submission" date="2018-11" db="EMBL/GenBank/DDBJ databases">
        <title>Aureibaculum marinum gen. nov., sp. nov., a member of the family Flavobacteriaceae isolated from the Bohai Sea.</title>
        <authorList>
            <person name="Ji X."/>
        </authorList>
    </citation>
    <scope>NUCLEOTIDE SEQUENCE [LARGE SCALE GENOMIC DNA]</scope>
    <source>
        <strain evidence="1 2">BH-SD17</strain>
    </source>
</reference>
<proteinExistence type="predicted"/>
<dbReference type="InterPro" id="IPR014917">
    <property type="entry name" value="DUF1800"/>
</dbReference>
<dbReference type="RefSeq" id="WP_123898290.1">
    <property type="nucleotide sequence ID" value="NZ_RPFJ01000013.1"/>
</dbReference>
<gene>
    <name evidence="1" type="ORF">EGM88_10750</name>
</gene>
<sequence>MKTNYLLSCNISPLVTYVPNAENPWNAANVRHLHNRLGFGIAPSQIENALSKSPSAYVDEIIDAAISLPPTTPPDWALLDPADYAANGYTYGEDENDEFVNETQYVFIKELMDNGIRGRLTLFWHNILVTRVSEYRFAGYAFRYFLALQRHSFGNFKTFIREIGLDEAMLKFLNGFDNVVGHPNENYARELYELFTLGEGNGYTEDDIVETSRALTGYNELTNGENSRIEFLEENFDAEPKTIFGQTGNWGYDDVINILFEQKSDLIAKYICERLYIDFVSPEVDESIRALIINPLASQFIASNFEIAPILKTLFKSAHFFDKNAKNVIIKSPLDFIIQFMTSTGFNFGSYDLNKQSIKNMSRIFDQDILNPPTVAGWEGDRDWLNSGTIMFRPAYLSEDVMQWAWDQDEEQFRQFAITISGNSNNPEVISTAIFEALMNEIPYTQDDFDIGVDVFKSRVPSNYFEQNIWTLDFETAALQVRDLMAYIVSLPDYQIK</sequence>
<accession>A0A3N4NVF8</accession>
<dbReference type="Pfam" id="PF08811">
    <property type="entry name" value="DUF1800"/>
    <property type="match status" value="1"/>
</dbReference>
<evidence type="ECO:0000313" key="1">
    <source>
        <dbReference type="EMBL" id="RPD96160.1"/>
    </source>
</evidence>
<comment type="caution">
    <text evidence="1">The sequence shown here is derived from an EMBL/GenBank/DDBJ whole genome shotgun (WGS) entry which is preliminary data.</text>
</comment>
<protein>
    <submittedName>
        <fullName evidence="1">DUF1800 domain-containing protein</fullName>
    </submittedName>
</protein>
<dbReference type="AlphaFoldDB" id="A0A3N4NVF8"/>
<dbReference type="Proteomes" id="UP000270856">
    <property type="component" value="Unassembled WGS sequence"/>
</dbReference>
<dbReference type="OrthoDB" id="9772295at2"/>
<evidence type="ECO:0000313" key="2">
    <source>
        <dbReference type="Proteomes" id="UP000270856"/>
    </source>
</evidence>
<name>A0A3N4NVF8_9FLAO</name>
<dbReference type="EMBL" id="RPFJ01000013">
    <property type="protein sequence ID" value="RPD96160.1"/>
    <property type="molecule type" value="Genomic_DNA"/>
</dbReference>
<organism evidence="1 2">
    <name type="scientific">Aureibaculum marinum</name>
    <dbReference type="NCBI Taxonomy" id="2487930"/>
    <lineage>
        <taxon>Bacteria</taxon>
        <taxon>Pseudomonadati</taxon>
        <taxon>Bacteroidota</taxon>
        <taxon>Flavobacteriia</taxon>
        <taxon>Flavobacteriales</taxon>
        <taxon>Flavobacteriaceae</taxon>
        <taxon>Aureibaculum</taxon>
    </lineage>
</organism>
<keyword evidence="2" id="KW-1185">Reference proteome</keyword>